<gene>
    <name evidence="3" type="ORF">C485_13600</name>
</gene>
<protein>
    <recommendedName>
        <fullName evidence="2">HPP transmembrane region domain-containing protein</fullName>
    </recommendedName>
</protein>
<evidence type="ECO:0000259" key="2">
    <source>
        <dbReference type="Pfam" id="PF04982"/>
    </source>
</evidence>
<keyword evidence="4" id="KW-1185">Reference proteome</keyword>
<evidence type="ECO:0000256" key="1">
    <source>
        <dbReference type="SAM" id="Phobius"/>
    </source>
</evidence>
<name>L9ZHG6_NATA2</name>
<dbReference type="Proteomes" id="UP000011511">
    <property type="component" value="Unassembled WGS sequence"/>
</dbReference>
<dbReference type="eggNOG" id="arCOG06321">
    <property type="taxonomic scope" value="Archaea"/>
</dbReference>
<feature type="transmembrane region" description="Helical" evidence="1">
    <location>
        <begin position="58"/>
        <end position="76"/>
    </location>
</feature>
<evidence type="ECO:0000313" key="4">
    <source>
        <dbReference type="Proteomes" id="UP000011511"/>
    </source>
</evidence>
<proteinExistence type="predicted"/>
<evidence type="ECO:0000313" key="3">
    <source>
        <dbReference type="EMBL" id="ELY85007.1"/>
    </source>
</evidence>
<dbReference type="PATRIC" id="fig|1227494.3.peg.2731"/>
<keyword evidence="1" id="KW-1133">Transmembrane helix</keyword>
<comment type="caution">
    <text evidence="3">The sequence shown here is derived from an EMBL/GenBank/DDBJ whole genome shotgun (WGS) entry which is preliminary data.</text>
</comment>
<keyword evidence="1" id="KW-0812">Transmembrane</keyword>
<feature type="transmembrane region" description="Helical" evidence="1">
    <location>
        <begin position="96"/>
        <end position="116"/>
    </location>
</feature>
<accession>L9ZHG6</accession>
<dbReference type="EMBL" id="AOIK01000033">
    <property type="protein sequence ID" value="ELY85007.1"/>
    <property type="molecule type" value="Genomic_DNA"/>
</dbReference>
<feature type="transmembrane region" description="Helical" evidence="1">
    <location>
        <begin position="128"/>
        <end position="154"/>
    </location>
</feature>
<reference evidence="3 4" key="1">
    <citation type="journal article" date="2014" name="PLoS Genet.">
        <title>Phylogenetically driven sequencing of extremely halophilic archaea reveals strategies for static and dynamic osmo-response.</title>
        <authorList>
            <person name="Becker E.A."/>
            <person name="Seitzer P.M."/>
            <person name="Tritt A."/>
            <person name="Larsen D."/>
            <person name="Krusor M."/>
            <person name="Yao A.I."/>
            <person name="Wu D."/>
            <person name="Madern D."/>
            <person name="Eisen J.A."/>
            <person name="Darling A.E."/>
            <person name="Facciotti M.T."/>
        </authorList>
    </citation>
    <scope>NUCLEOTIDE SEQUENCE [LARGE SCALE GENOMIC DNA]</scope>
    <source>
        <strain evidence="3 4">JCM 12890</strain>
    </source>
</reference>
<dbReference type="Pfam" id="PF04982">
    <property type="entry name" value="TM_HPP"/>
    <property type="match status" value="1"/>
</dbReference>
<feature type="transmembrane region" description="Helical" evidence="1">
    <location>
        <begin position="12"/>
        <end position="37"/>
    </location>
</feature>
<keyword evidence="1" id="KW-0472">Membrane</keyword>
<dbReference type="InterPro" id="IPR058581">
    <property type="entry name" value="TM_HPP"/>
</dbReference>
<feature type="domain" description="HPP transmembrane region" evidence="2">
    <location>
        <begin position="10"/>
        <end position="154"/>
    </location>
</feature>
<sequence length="172" mass="17515">MLMREGAAFSTLYVGVLLAVPGLLAWLTGQAFIFPSLGPTAFLLATVRDGEVTAPRRVIGGHGIGVVAGLVAYHAIAPEFGVSMTTAAPLLATAQFRVVASGVVAVVLTTGGMLATETVHPPACATTLIVSLGLLPSLVDGALIVVAVVVLVAVHELVLHGPAFSGSSRRRR</sequence>
<organism evidence="3 4">
    <name type="scientific">Natrinema altunense (strain JCM 12890 / CGMCC 1.3731 / AJ2)</name>
    <dbReference type="NCBI Taxonomy" id="1227494"/>
    <lineage>
        <taxon>Archaea</taxon>
        <taxon>Methanobacteriati</taxon>
        <taxon>Methanobacteriota</taxon>
        <taxon>Stenosarchaea group</taxon>
        <taxon>Halobacteria</taxon>
        <taxon>Halobacteriales</taxon>
        <taxon>Natrialbaceae</taxon>
        <taxon>Natrinema</taxon>
    </lineage>
</organism>
<dbReference type="AlphaFoldDB" id="L9ZHG6"/>